<dbReference type="OrthoDB" id="8064241at2759"/>
<dbReference type="AlphaFoldDB" id="A0A814KD27"/>
<dbReference type="SUPFAM" id="SSF56219">
    <property type="entry name" value="DNase I-like"/>
    <property type="match status" value="1"/>
</dbReference>
<accession>A0A814KD27</accession>
<dbReference type="EMBL" id="CAJNOC010005388">
    <property type="protein sequence ID" value="CAF1051005.1"/>
    <property type="molecule type" value="Genomic_DNA"/>
</dbReference>
<dbReference type="Proteomes" id="UP000663879">
    <property type="component" value="Unassembled WGS sequence"/>
</dbReference>
<comment type="caution">
    <text evidence="3">The sequence shown here is derived from an EMBL/GenBank/DDBJ whole genome shotgun (WGS) entry which is preliminary data.</text>
</comment>
<dbReference type="GO" id="GO:0003824">
    <property type="term" value="F:catalytic activity"/>
    <property type="evidence" value="ECO:0007669"/>
    <property type="project" value="InterPro"/>
</dbReference>
<dbReference type="InterPro" id="IPR005135">
    <property type="entry name" value="Endo/exonuclease/phosphatase"/>
</dbReference>
<organism evidence="3 4">
    <name type="scientific">Brachionus calyciflorus</name>
    <dbReference type="NCBI Taxonomy" id="104777"/>
    <lineage>
        <taxon>Eukaryota</taxon>
        <taxon>Metazoa</taxon>
        <taxon>Spiralia</taxon>
        <taxon>Gnathifera</taxon>
        <taxon>Rotifera</taxon>
        <taxon>Eurotatoria</taxon>
        <taxon>Monogononta</taxon>
        <taxon>Pseudotrocha</taxon>
        <taxon>Ploima</taxon>
        <taxon>Brachionidae</taxon>
        <taxon>Brachionus</taxon>
    </lineage>
</organism>
<dbReference type="Pfam" id="PF14529">
    <property type="entry name" value="Exo_endo_phos_2"/>
    <property type="match status" value="1"/>
</dbReference>
<evidence type="ECO:0000313" key="3">
    <source>
        <dbReference type="EMBL" id="CAF1051005.1"/>
    </source>
</evidence>
<dbReference type="Gene3D" id="3.60.10.10">
    <property type="entry name" value="Endonuclease/exonuclease/phosphatase"/>
    <property type="match status" value="1"/>
</dbReference>
<evidence type="ECO:0000256" key="1">
    <source>
        <dbReference type="SAM" id="Coils"/>
    </source>
</evidence>
<name>A0A814KD27_9BILA</name>
<keyword evidence="4" id="KW-1185">Reference proteome</keyword>
<dbReference type="GO" id="GO:0007508">
    <property type="term" value="P:larval heart development"/>
    <property type="evidence" value="ECO:0007669"/>
    <property type="project" value="TreeGrafter"/>
</dbReference>
<keyword evidence="1" id="KW-0175">Coiled coil</keyword>
<dbReference type="GO" id="GO:0031012">
    <property type="term" value="C:extracellular matrix"/>
    <property type="evidence" value="ECO:0007669"/>
    <property type="project" value="TreeGrafter"/>
</dbReference>
<dbReference type="GO" id="GO:0061343">
    <property type="term" value="P:cell adhesion involved in heart morphogenesis"/>
    <property type="evidence" value="ECO:0007669"/>
    <property type="project" value="TreeGrafter"/>
</dbReference>
<dbReference type="PANTHER" id="PTHR33395">
    <property type="entry name" value="TRANSCRIPTASE, PUTATIVE-RELATED-RELATED"/>
    <property type="match status" value="1"/>
</dbReference>
<dbReference type="PANTHER" id="PTHR33395:SF22">
    <property type="entry name" value="REVERSE TRANSCRIPTASE DOMAIN-CONTAINING PROTEIN"/>
    <property type="match status" value="1"/>
</dbReference>
<gene>
    <name evidence="3" type="ORF">OXX778_LOCUS18827</name>
</gene>
<evidence type="ECO:0000313" key="4">
    <source>
        <dbReference type="Proteomes" id="UP000663879"/>
    </source>
</evidence>
<evidence type="ECO:0000259" key="2">
    <source>
        <dbReference type="Pfam" id="PF14529"/>
    </source>
</evidence>
<proteinExistence type="predicted"/>
<feature type="non-terminal residue" evidence="3">
    <location>
        <position position="1"/>
    </location>
</feature>
<dbReference type="InterPro" id="IPR036691">
    <property type="entry name" value="Endo/exonu/phosph_ase_sf"/>
</dbReference>
<feature type="domain" description="Endonuclease/exonuclease/phosphatase" evidence="2">
    <location>
        <begin position="206"/>
        <end position="319"/>
    </location>
</feature>
<feature type="coiled-coil region" evidence="1">
    <location>
        <begin position="79"/>
        <end position="106"/>
    </location>
</feature>
<protein>
    <recommendedName>
        <fullName evidence="2">Endonuclease/exonuclease/phosphatase domain-containing protein</fullName>
    </recommendedName>
</protein>
<reference evidence="3" key="1">
    <citation type="submission" date="2021-02" db="EMBL/GenBank/DDBJ databases">
        <authorList>
            <person name="Nowell W R."/>
        </authorList>
    </citation>
    <scope>NUCLEOTIDE SEQUENCE</scope>
    <source>
        <strain evidence="3">Ploen Becks lab</strain>
    </source>
</reference>
<sequence>MFNCNFKSTRGKCNSPDHFDKDCTSEFKKCVNCDQNHSSCEKKSSKSGKNEEYSCRSYRQVVSNNSLVENFNNKFYEFSKKIDEKLANFEKKLSNQEEKIIIALNSKVNEINRNKFTEFSIFLSKFNSDLVSINETKCNDVTAFQNFNFQEYNIVHKERKSSRNASSGVAILIKKKFSFELISDYDYLDLELVCIKIKFLKEDVNIIIYYNPTDPKKLLNFNIFKKLNDEKNFIICGDFNAKSLSFGSFKENKNREILDLILQLNNVIFLNNEDSTHKSFSSDDESILDYILCSSSIYNNFKHFKVLKVDSMSSDHYPLLVNCDFYKILNEEKNCFDPEINLNFKKADWKKYSNSLPKTVP</sequence>